<dbReference type="Proteomes" id="UP000252085">
    <property type="component" value="Unassembled WGS sequence"/>
</dbReference>
<sequence>MTPQVITPVWMIEPSSWLRSGITIEKVDNVNLAKFTDELHTRLEELLEKRKSGLLTPEEEAEYAGIAELERILTFVNAKLIASRGC</sequence>
<dbReference type="AlphaFoldDB" id="A0A367RE83"/>
<gene>
    <name evidence="1" type="ORF">A6769_20740</name>
</gene>
<comment type="caution">
    <text evidence="1">The sequence shown here is derived from an EMBL/GenBank/DDBJ whole genome shotgun (WGS) entry which is preliminary data.</text>
</comment>
<organism evidence="1 2">
    <name type="scientific">Nostoc punctiforme NIES-2108</name>
    <dbReference type="NCBI Taxonomy" id="1356359"/>
    <lineage>
        <taxon>Bacteria</taxon>
        <taxon>Bacillati</taxon>
        <taxon>Cyanobacteriota</taxon>
        <taxon>Cyanophyceae</taxon>
        <taxon>Nostocales</taxon>
        <taxon>Nostocaceae</taxon>
        <taxon>Nostoc</taxon>
    </lineage>
</organism>
<evidence type="ECO:0000313" key="2">
    <source>
        <dbReference type="Proteomes" id="UP000252085"/>
    </source>
</evidence>
<evidence type="ECO:0000313" key="1">
    <source>
        <dbReference type="EMBL" id="RCJ34838.1"/>
    </source>
</evidence>
<dbReference type="EMBL" id="LXQE01000154">
    <property type="protein sequence ID" value="RCJ34838.1"/>
    <property type="molecule type" value="Genomic_DNA"/>
</dbReference>
<accession>A0A367RE83</accession>
<reference evidence="1 2" key="1">
    <citation type="submission" date="2016-04" db="EMBL/GenBank/DDBJ databases">
        <authorList>
            <person name="Evans L.H."/>
            <person name="Alamgir A."/>
            <person name="Owens N."/>
            <person name="Weber N.D."/>
            <person name="Virtaneva K."/>
            <person name="Barbian K."/>
            <person name="Babar A."/>
            <person name="Rosenke K."/>
        </authorList>
    </citation>
    <scope>NUCLEOTIDE SEQUENCE [LARGE SCALE GENOMIC DNA]</scope>
    <source>
        <strain evidence="1">NIES-2108</strain>
    </source>
</reference>
<protein>
    <submittedName>
        <fullName evidence="1">Uncharacterized protein</fullName>
    </submittedName>
</protein>
<proteinExistence type="predicted"/>
<name>A0A367RE83_NOSPU</name>